<dbReference type="EC" id="2.4.1.25" evidence="3 10"/>
<dbReference type="NCBIfam" id="NF011080">
    <property type="entry name" value="PRK14508.1-3"/>
    <property type="match status" value="1"/>
</dbReference>
<dbReference type="Proteomes" id="UP000095651">
    <property type="component" value="Unassembled WGS sequence"/>
</dbReference>
<evidence type="ECO:0000256" key="8">
    <source>
        <dbReference type="ARBA" id="ARBA00031423"/>
    </source>
</evidence>
<dbReference type="InterPro" id="IPR003385">
    <property type="entry name" value="Glyco_hydro_77"/>
</dbReference>
<evidence type="ECO:0000313" key="12">
    <source>
        <dbReference type="EMBL" id="RGM07501.1"/>
    </source>
</evidence>
<evidence type="ECO:0000256" key="4">
    <source>
        <dbReference type="ARBA" id="ARBA00020295"/>
    </source>
</evidence>
<protein>
    <recommendedName>
        <fullName evidence="4 10">4-alpha-glucanotransferase</fullName>
        <ecNumber evidence="3 10">2.4.1.25</ecNumber>
    </recommendedName>
    <alternativeName>
        <fullName evidence="8 10">Amylomaltase</fullName>
    </alternativeName>
    <alternativeName>
        <fullName evidence="9 10">Disproportionating enzyme</fullName>
    </alternativeName>
</protein>
<sequence length="492" mass="57004">MRECGMLLPVASLPSKYGIGAFSKEAYEFIDTLKEAGQHYWQILPLGPTSYGDSPYQSFSAFAGNPYFIDLDRLVEEGLLTEEECDAADFGDNPRDIDYGKIYFNRFPLLRRAYERWLKDGHTVAEAREKLWPETVEYSFYMAVKNHYKGKSWTEWDEDIRLQKREAMEQLQYELADEAGFYAFLQMKFEEQWSALKSYANEKGIRIIGDIPIYVALDSADTWYHPELFQFDENRMPVAVAGCPPDGFSATGQLWGNPLYQWEYHGKTGYQWWMRRMEYSFRMYDVVRVDHFRGFDEYYSIPAGSETAIHGTWEKGPGIEVFQKMQEKFGKLDIIAEDLGFLTPSVLKLVKDTGFPGMKVLEFAFDSREESDYLPHNYTTNCVVYTGTHDNNTIRGWYEEMDEADRQLSVDYMNNAHTPGDEIHWDFVRLALSSVAKLAVIPVQDYLGLGGEARINTPSTLGENWRWRMLSGEITDEIAVKCRKMAKLYGRV</sequence>
<dbReference type="EMBL" id="QSSQ01000003">
    <property type="protein sequence ID" value="RGM07501.1"/>
    <property type="molecule type" value="Genomic_DNA"/>
</dbReference>
<evidence type="ECO:0000256" key="2">
    <source>
        <dbReference type="ARBA" id="ARBA00005684"/>
    </source>
</evidence>
<accession>A0A173ZVH3</accession>
<dbReference type="Proteomes" id="UP000261257">
    <property type="component" value="Unassembled WGS sequence"/>
</dbReference>
<evidence type="ECO:0000256" key="9">
    <source>
        <dbReference type="ARBA" id="ARBA00031501"/>
    </source>
</evidence>
<evidence type="ECO:0000256" key="3">
    <source>
        <dbReference type="ARBA" id="ARBA00012560"/>
    </source>
</evidence>
<evidence type="ECO:0000313" key="14">
    <source>
        <dbReference type="Proteomes" id="UP000261257"/>
    </source>
</evidence>
<dbReference type="InterPro" id="IPR017853">
    <property type="entry name" value="GH"/>
</dbReference>
<evidence type="ECO:0000256" key="10">
    <source>
        <dbReference type="RuleBase" id="RU361207"/>
    </source>
</evidence>
<dbReference type="RefSeq" id="WP_055653362.1">
    <property type="nucleotide sequence ID" value="NZ_CABIXC010000002.1"/>
</dbReference>
<dbReference type="PANTHER" id="PTHR32438:SF5">
    <property type="entry name" value="4-ALPHA-GLUCANOTRANSFERASE DPE1, CHLOROPLASTIC_AMYLOPLASTIC"/>
    <property type="match status" value="1"/>
</dbReference>
<dbReference type="NCBIfam" id="TIGR00217">
    <property type="entry name" value="malQ"/>
    <property type="match status" value="1"/>
</dbReference>
<evidence type="ECO:0000256" key="7">
    <source>
        <dbReference type="ARBA" id="ARBA00023277"/>
    </source>
</evidence>
<dbReference type="AlphaFoldDB" id="A0A173ZVH3"/>
<organism evidence="11 13">
    <name type="scientific">Hungatella hathewayi</name>
    <dbReference type="NCBI Taxonomy" id="154046"/>
    <lineage>
        <taxon>Bacteria</taxon>
        <taxon>Bacillati</taxon>
        <taxon>Bacillota</taxon>
        <taxon>Clostridia</taxon>
        <taxon>Lachnospirales</taxon>
        <taxon>Lachnospiraceae</taxon>
        <taxon>Hungatella</taxon>
    </lineage>
</organism>
<keyword evidence="6 10" id="KW-0808">Transferase</keyword>
<gene>
    <name evidence="11" type="primary">malQ</name>
    <name evidence="12" type="ORF">DXC39_07250</name>
    <name evidence="11" type="ORF">ERS852407_01111</name>
</gene>
<proteinExistence type="inferred from homology"/>
<comment type="similarity">
    <text evidence="2 10">Belongs to the disproportionating enzyme family.</text>
</comment>
<reference evidence="12 14" key="2">
    <citation type="submission" date="2018-08" db="EMBL/GenBank/DDBJ databases">
        <title>A genome reference for cultivated species of the human gut microbiota.</title>
        <authorList>
            <person name="Zou Y."/>
            <person name="Xue W."/>
            <person name="Luo G."/>
        </authorList>
    </citation>
    <scope>NUCLEOTIDE SEQUENCE [LARGE SCALE GENOMIC DNA]</scope>
    <source>
        <strain evidence="12 14">TF05-11AC</strain>
    </source>
</reference>
<evidence type="ECO:0000256" key="6">
    <source>
        <dbReference type="ARBA" id="ARBA00022679"/>
    </source>
</evidence>
<evidence type="ECO:0000313" key="13">
    <source>
        <dbReference type="Proteomes" id="UP000095651"/>
    </source>
</evidence>
<name>A0A173ZVH3_9FIRM</name>
<dbReference type="GO" id="GO:0005975">
    <property type="term" value="P:carbohydrate metabolic process"/>
    <property type="evidence" value="ECO:0007669"/>
    <property type="project" value="InterPro"/>
</dbReference>
<evidence type="ECO:0000256" key="5">
    <source>
        <dbReference type="ARBA" id="ARBA00022676"/>
    </source>
</evidence>
<dbReference type="EMBL" id="CYZE01000002">
    <property type="protein sequence ID" value="CUN79416.1"/>
    <property type="molecule type" value="Genomic_DNA"/>
</dbReference>
<keyword evidence="5 10" id="KW-0328">Glycosyltransferase</keyword>
<comment type="catalytic activity">
    <reaction evidence="1 10">
        <text>Transfers a segment of a (1-&gt;4)-alpha-D-glucan to a new position in an acceptor, which may be glucose or a (1-&gt;4)-alpha-D-glucan.</text>
        <dbReference type="EC" id="2.4.1.25"/>
    </reaction>
</comment>
<keyword evidence="7 10" id="KW-0119">Carbohydrate metabolism</keyword>
<dbReference type="GO" id="GO:0004134">
    <property type="term" value="F:4-alpha-glucanotransferase activity"/>
    <property type="evidence" value="ECO:0007669"/>
    <property type="project" value="UniProtKB-EC"/>
</dbReference>
<dbReference type="PANTHER" id="PTHR32438">
    <property type="entry name" value="4-ALPHA-GLUCANOTRANSFERASE DPE1, CHLOROPLASTIC/AMYLOPLASTIC"/>
    <property type="match status" value="1"/>
</dbReference>
<dbReference type="SUPFAM" id="SSF51445">
    <property type="entry name" value="(Trans)glycosidases"/>
    <property type="match status" value="1"/>
</dbReference>
<evidence type="ECO:0000313" key="11">
    <source>
        <dbReference type="EMBL" id="CUN79416.1"/>
    </source>
</evidence>
<reference evidence="11 13" key="1">
    <citation type="submission" date="2015-09" db="EMBL/GenBank/DDBJ databases">
        <authorList>
            <consortium name="Pathogen Informatics"/>
        </authorList>
    </citation>
    <scope>NUCLEOTIDE SEQUENCE [LARGE SCALE GENOMIC DNA]</scope>
    <source>
        <strain evidence="11 13">2789STDY5608850</strain>
    </source>
</reference>
<dbReference type="Pfam" id="PF02446">
    <property type="entry name" value="Glyco_hydro_77"/>
    <property type="match status" value="1"/>
</dbReference>
<evidence type="ECO:0000256" key="1">
    <source>
        <dbReference type="ARBA" id="ARBA00000439"/>
    </source>
</evidence>
<dbReference type="Gene3D" id="3.20.20.80">
    <property type="entry name" value="Glycosidases"/>
    <property type="match status" value="1"/>
</dbReference>